<reference evidence="1" key="1">
    <citation type="submission" date="2016-08" db="EMBL/GenBank/DDBJ databases">
        <authorList>
            <person name="Ngugi D.K."/>
            <person name="Miyake S."/>
            <person name="Stingl U."/>
        </authorList>
    </citation>
    <scope>NUCLEOTIDE SEQUENCE</scope>
    <source>
        <strain evidence="1">SCG-B11WGA-EpuloA1</strain>
    </source>
</reference>
<sequence length="256" mass="28933">MIKLVATDMDGTFLGTEGKMPERAFEVIHKLHDNGITFVAASGRPLVSLNKLFDPVKDKICFVAGNGSMVYNSTEELLLKTLSNEFVDEIIRFSDNGITHPVICSKEAHYIFPRATRFFDTINFYVGDLKKITRIKEIVRPAISISVLVEDTSQTKNICQEMATLFESQATIVQTSKEWIDIIPKHCNKKDGLELLMEKFNVSKDEVMAFGDYYNDIDMLLLASESYAMTHAVDEVKKVAKHQCKPSDILHIMESI</sequence>
<protein>
    <submittedName>
        <fullName evidence="1">Uncharacterized protein</fullName>
    </submittedName>
</protein>
<evidence type="ECO:0000313" key="2">
    <source>
        <dbReference type="Proteomes" id="UP000188605"/>
    </source>
</evidence>
<dbReference type="EMBL" id="LJDB01000006">
    <property type="protein sequence ID" value="ONI42828.1"/>
    <property type="molecule type" value="Genomic_DNA"/>
</dbReference>
<comment type="caution">
    <text evidence="1">The sequence shown here is derived from an EMBL/GenBank/DDBJ whole genome shotgun (WGS) entry which is preliminary data.</text>
</comment>
<dbReference type="Proteomes" id="UP000188605">
    <property type="component" value="Unassembled WGS sequence"/>
</dbReference>
<keyword evidence="2" id="KW-1185">Reference proteome</keyword>
<evidence type="ECO:0000313" key="1">
    <source>
        <dbReference type="EMBL" id="ONI42828.1"/>
    </source>
</evidence>
<gene>
    <name evidence="1" type="ORF">AN396_13065</name>
</gene>
<accession>A0ACC8XH77</accession>
<organism evidence="1 2">
    <name type="scientific">Candidatus Epulonipiscium fishelsonii</name>
    <dbReference type="NCBI Taxonomy" id="77094"/>
    <lineage>
        <taxon>Bacteria</taxon>
        <taxon>Bacillati</taxon>
        <taxon>Bacillota</taxon>
        <taxon>Clostridia</taxon>
        <taxon>Lachnospirales</taxon>
        <taxon>Lachnospiraceae</taxon>
        <taxon>Candidatus Epulonipiscium</taxon>
    </lineage>
</organism>
<proteinExistence type="predicted"/>
<name>A0ACC8XH77_9FIRM</name>